<evidence type="ECO:0000313" key="2">
    <source>
        <dbReference type="EMBL" id="TCC99535.1"/>
    </source>
</evidence>
<dbReference type="OrthoDB" id="7107839at2"/>
<accession>A0A4R0NGG9</accession>
<dbReference type="RefSeq" id="WP_131606835.1">
    <property type="nucleotide sequence ID" value="NZ_SJSM01000001.1"/>
</dbReference>
<evidence type="ECO:0000256" key="1">
    <source>
        <dbReference type="SAM" id="Coils"/>
    </source>
</evidence>
<gene>
    <name evidence="2" type="ORF">EZ444_02340</name>
</gene>
<dbReference type="EMBL" id="SJSM01000001">
    <property type="protein sequence ID" value="TCC99535.1"/>
    <property type="molecule type" value="Genomic_DNA"/>
</dbReference>
<reference evidence="2 3" key="1">
    <citation type="submission" date="2019-02" db="EMBL/GenBank/DDBJ databases">
        <title>Pedobacter sp. RP-3-8 sp. nov., isolated from Arctic soil.</title>
        <authorList>
            <person name="Dahal R.H."/>
        </authorList>
    </citation>
    <scope>NUCLEOTIDE SEQUENCE [LARGE SCALE GENOMIC DNA]</scope>
    <source>
        <strain evidence="2 3">RP-3-8</strain>
    </source>
</reference>
<keyword evidence="1" id="KW-0175">Coiled coil</keyword>
<comment type="caution">
    <text evidence="2">The sequence shown here is derived from an EMBL/GenBank/DDBJ whole genome shotgun (WGS) entry which is preliminary data.</text>
</comment>
<evidence type="ECO:0000313" key="3">
    <source>
        <dbReference type="Proteomes" id="UP000291117"/>
    </source>
</evidence>
<protein>
    <submittedName>
        <fullName evidence="2">Uncharacterized protein</fullName>
    </submittedName>
</protein>
<feature type="coiled-coil region" evidence="1">
    <location>
        <begin position="118"/>
        <end position="152"/>
    </location>
</feature>
<proteinExistence type="predicted"/>
<dbReference type="Proteomes" id="UP000291117">
    <property type="component" value="Unassembled WGS sequence"/>
</dbReference>
<dbReference type="AlphaFoldDB" id="A0A4R0NGG9"/>
<keyword evidence="3" id="KW-1185">Reference proteome</keyword>
<name>A0A4R0NGG9_9SPHI</name>
<organism evidence="2 3">
    <name type="scientific">Pedobacter hiemivivus</name>
    <dbReference type="NCBI Taxonomy" id="2530454"/>
    <lineage>
        <taxon>Bacteria</taxon>
        <taxon>Pseudomonadati</taxon>
        <taxon>Bacteroidota</taxon>
        <taxon>Sphingobacteriia</taxon>
        <taxon>Sphingobacteriales</taxon>
        <taxon>Sphingobacteriaceae</taxon>
        <taxon>Pedobacter</taxon>
    </lineage>
</organism>
<sequence>MKFITSSEENEMQTVIQNGKAELLDTFEKGFQTQEDTLDIFMDSVDHCTLNGFDDDKIIWNAAAFINIVSLDLKHIVADLLLSEGNWKKRVHARHASMLIYESTIDLFSLMGKDFKHIIRKLSNYESIESQLKEVRQQMNQFKTTHEKTLNEIRNVATAHRDQNVKLQFDTITQLSWFAVYKQAKELDEILNKLGPILQEIINRSIEELDKGSKRI</sequence>